<organism evidence="1 2">
    <name type="scientific">Pelobates cultripes</name>
    <name type="common">Western spadefoot toad</name>
    <dbReference type="NCBI Taxonomy" id="61616"/>
    <lineage>
        <taxon>Eukaryota</taxon>
        <taxon>Metazoa</taxon>
        <taxon>Chordata</taxon>
        <taxon>Craniata</taxon>
        <taxon>Vertebrata</taxon>
        <taxon>Euteleostomi</taxon>
        <taxon>Amphibia</taxon>
        <taxon>Batrachia</taxon>
        <taxon>Anura</taxon>
        <taxon>Pelobatoidea</taxon>
        <taxon>Pelobatidae</taxon>
        <taxon>Pelobates</taxon>
    </lineage>
</organism>
<keyword evidence="2" id="KW-1185">Reference proteome</keyword>
<accession>A0AAD1TD96</accession>
<dbReference type="Proteomes" id="UP001295444">
    <property type="component" value="Chromosome 11"/>
</dbReference>
<dbReference type="AlphaFoldDB" id="A0AAD1TD96"/>
<evidence type="ECO:0000313" key="2">
    <source>
        <dbReference type="Proteomes" id="UP001295444"/>
    </source>
</evidence>
<proteinExistence type="predicted"/>
<protein>
    <submittedName>
        <fullName evidence="1">Uncharacterized protein</fullName>
    </submittedName>
</protein>
<sequence>MAARKRPATEQPLATGAKNEERLAKTFGRIWMKFWHSIELRAATRPVKAGAQTGPTRDQVKAWPAERSLAVLELTLQKRRKLLGKAYARQEPDPEAARHCPRL</sequence>
<evidence type="ECO:0000313" key="1">
    <source>
        <dbReference type="EMBL" id="CAH2320907.1"/>
    </source>
</evidence>
<name>A0AAD1TD96_PELCU</name>
<gene>
    <name evidence="1" type="ORF">PECUL_23A019663</name>
</gene>
<dbReference type="EMBL" id="OW240922">
    <property type="protein sequence ID" value="CAH2320907.1"/>
    <property type="molecule type" value="Genomic_DNA"/>
</dbReference>
<reference evidence="1" key="1">
    <citation type="submission" date="2022-03" db="EMBL/GenBank/DDBJ databases">
        <authorList>
            <person name="Alioto T."/>
            <person name="Alioto T."/>
            <person name="Gomez Garrido J."/>
        </authorList>
    </citation>
    <scope>NUCLEOTIDE SEQUENCE</scope>
</reference>